<gene>
    <name evidence="3" type="ORF">Poli38472_002104</name>
</gene>
<feature type="transmembrane region" description="Helical" evidence="2">
    <location>
        <begin position="149"/>
        <end position="167"/>
    </location>
</feature>
<feature type="transmembrane region" description="Helical" evidence="2">
    <location>
        <begin position="40"/>
        <end position="60"/>
    </location>
</feature>
<protein>
    <submittedName>
        <fullName evidence="3">Uncharacterized protein</fullName>
    </submittedName>
</protein>
<feature type="transmembrane region" description="Helical" evidence="2">
    <location>
        <begin position="536"/>
        <end position="554"/>
    </location>
</feature>
<accession>A0A8K1FLY8</accession>
<feature type="transmembrane region" description="Helical" evidence="2">
    <location>
        <begin position="937"/>
        <end position="956"/>
    </location>
</feature>
<feature type="transmembrane region" description="Helical" evidence="2">
    <location>
        <begin position="667"/>
        <end position="688"/>
    </location>
</feature>
<evidence type="ECO:0000313" key="3">
    <source>
        <dbReference type="EMBL" id="TMW63163.1"/>
    </source>
</evidence>
<feature type="transmembrane region" description="Helical" evidence="2">
    <location>
        <begin position="179"/>
        <end position="196"/>
    </location>
</feature>
<dbReference type="EMBL" id="SPLM01000072">
    <property type="protein sequence ID" value="TMW63163.1"/>
    <property type="molecule type" value="Genomic_DNA"/>
</dbReference>
<feature type="transmembrane region" description="Helical" evidence="2">
    <location>
        <begin position="111"/>
        <end position="129"/>
    </location>
</feature>
<feature type="transmembrane region" description="Helical" evidence="2">
    <location>
        <begin position="80"/>
        <end position="99"/>
    </location>
</feature>
<reference evidence="3" key="1">
    <citation type="submission" date="2019-03" db="EMBL/GenBank/DDBJ databases">
        <title>Long read genome sequence of the mycoparasitic Pythium oligandrum ATCC 38472 isolated from sugarbeet rhizosphere.</title>
        <authorList>
            <person name="Gaulin E."/>
        </authorList>
    </citation>
    <scope>NUCLEOTIDE SEQUENCE</scope>
    <source>
        <strain evidence="3">ATCC 38472_TT</strain>
    </source>
</reference>
<keyword evidence="2" id="KW-0472">Membrane</keyword>
<dbReference type="OrthoDB" id="108146at2759"/>
<feature type="compositionally biased region" description="Basic residues" evidence="1">
    <location>
        <begin position="348"/>
        <end position="360"/>
    </location>
</feature>
<feature type="transmembrane region" description="Helical" evidence="2">
    <location>
        <begin position="408"/>
        <end position="429"/>
    </location>
</feature>
<feature type="transmembrane region" description="Helical" evidence="2">
    <location>
        <begin position="905"/>
        <end position="925"/>
    </location>
</feature>
<keyword evidence="2" id="KW-1133">Transmembrane helix</keyword>
<evidence type="ECO:0000256" key="2">
    <source>
        <dbReference type="SAM" id="Phobius"/>
    </source>
</evidence>
<feature type="transmembrane region" description="Helical" evidence="2">
    <location>
        <begin position="816"/>
        <end position="838"/>
    </location>
</feature>
<proteinExistence type="predicted"/>
<keyword evidence="2" id="KW-0812">Transmembrane</keyword>
<feature type="transmembrane region" description="Helical" evidence="2">
    <location>
        <begin position="633"/>
        <end position="655"/>
    </location>
</feature>
<feature type="region of interest" description="Disordered" evidence="1">
    <location>
        <begin position="337"/>
        <end position="364"/>
    </location>
</feature>
<name>A0A8K1FLY8_PYTOL</name>
<feature type="transmembrane region" description="Helical" evidence="2">
    <location>
        <begin position="700"/>
        <end position="719"/>
    </location>
</feature>
<organism evidence="3 4">
    <name type="scientific">Pythium oligandrum</name>
    <name type="common">Mycoparasitic fungus</name>
    <dbReference type="NCBI Taxonomy" id="41045"/>
    <lineage>
        <taxon>Eukaryota</taxon>
        <taxon>Sar</taxon>
        <taxon>Stramenopiles</taxon>
        <taxon>Oomycota</taxon>
        <taxon>Peronosporomycetes</taxon>
        <taxon>Pythiales</taxon>
        <taxon>Pythiaceae</taxon>
        <taxon>Pythium</taxon>
    </lineage>
</organism>
<evidence type="ECO:0000313" key="4">
    <source>
        <dbReference type="Proteomes" id="UP000794436"/>
    </source>
</evidence>
<feature type="transmembrane region" description="Helical" evidence="2">
    <location>
        <begin position="208"/>
        <end position="227"/>
    </location>
</feature>
<feature type="transmembrane region" description="Helical" evidence="2">
    <location>
        <begin position="603"/>
        <end position="627"/>
    </location>
</feature>
<keyword evidence="4" id="KW-1185">Reference proteome</keyword>
<feature type="transmembrane region" description="Helical" evidence="2">
    <location>
        <begin position="449"/>
        <end position="471"/>
    </location>
</feature>
<dbReference type="AlphaFoldDB" id="A0A8K1FLY8"/>
<sequence>MLNLLRRGAHAYENVQVELHGQYSTSRQLELQAYYENTSVFRVASVIMLTPLSCLLIVTLADVPTLQEPTSLGFSANYVYWVRGSVLVAMMAAFFLLVFRQYIDGLELRPYQVVLVGILTSLGVNLTTYNIAKVVGFPLPFIVLCSGPPFQFVMALCGAVLWGKWFYRNPLARKQLPNAVGIVSSQMTLLIVYPAYNSVFVKLQGAAQGAFVLLFPLIKIIMMNLLARYCREMQDKRPEILVMNVEIFHALYSTYCMQGSTSPFTVAVIMGADAVHIWLSLRDVNRQASEIQVIVSDNKSAPSKPGPQFPSGFSVHSPLQRVQKWLGIAKGRVADASKLRPPAQQGPKSRRSTREPKKKPSAIAPLPSLHALNQDVSAVRAASSTDQHNLSRQGIEEKVRRLLHLTEFVILVEYVEIITPVIYGIYVSICFHLPNRKFYPQLRDIDSDRLGVIVTNVFMYAALELVSLLVLSTLLRRKLLISPIYQLAFVLEKQWWLVQMKLTFWMLYVVMSTLEHSGEDYTFQFKWLHHPSVPRVACVLLLTPLPSVVIISLVDVPTLRDPADGVFANYVYWIRAGAVTVIMAAFFLLLFKEYIDGLSLRPYQVIVASLLTGLVVIALMFQLAQVIGFPLPFIVLCSGPPFVFVMVPSGVVLWGKVMYQDPVARGQLPNALGIAMSQWSLMIVYPAYNAVDIQLAGAAQAAFVFVLLLVKLFSINLLASFCRDMQDARAEIIVMNVEIFHALFSTYCMQGSTSSMTIAIVMVGDVIHAWLPLRDVNTLASEVKNADTYLAICFRLPNRQFYPQLRSIEPNRLSAILTNVLLYALLELASLVLLGLVLRRRLPVSPIYQLAFVLEKQWWLIQFKLSFWVIFVVMQTLEHSGRSASSIAILWGKVLYHNTIARRQLVDTVGIFHTQWSLILVYSAYNAVYIKLQGAAQTAFVLVFPVVKLLLMNLLARYARNMQDTRPEILVTNVEVFHALFSTCCMQGSTSSFTVAIIMGADTIHAWLSLRDINKLADTQELITRSSFKWLRRANTQ</sequence>
<dbReference type="Proteomes" id="UP000794436">
    <property type="component" value="Unassembled WGS sequence"/>
</dbReference>
<evidence type="ECO:0000256" key="1">
    <source>
        <dbReference type="SAM" id="MobiDB-lite"/>
    </source>
</evidence>
<feature type="transmembrane region" description="Helical" evidence="2">
    <location>
        <begin position="570"/>
        <end position="591"/>
    </location>
</feature>
<comment type="caution">
    <text evidence="3">The sequence shown here is derived from an EMBL/GenBank/DDBJ whole genome shotgun (WGS) entry which is preliminary data.</text>
</comment>